<organism evidence="2 3">
    <name type="scientific">Paenibacillus gansuensis</name>
    <dbReference type="NCBI Taxonomy" id="306542"/>
    <lineage>
        <taxon>Bacteria</taxon>
        <taxon>Bacillati</taxon>
        <taxon>Bacillota</taxon>
        <taxon>Bacilli</taxon>
        <taxon>Bacillales</taxon>
        <taxon>Paenibacillaceae</taxon>
        <taxon>Paenibacillus</taxon>
    </lineage>
</organism>
<gene>
    <name evidence="2" type="ORF">ACFSUF_21540</name>
</gene>
<protein>
    <submittedName>
        <fullName evidence="2">Uncharacterized protein</fullName>
    </submittedName>
</protein>
<reference evidence="3" key="1">
    <citation type="journal article" date="2019" name="Int. J. Syst. Evol. Microbiol.">
        <title>The Global Catalogue of Microorganisms (GCM) 10K type strain sequencing project: providing services to taxonomists for standard genome sequencing and annotation.</title>
        <authorList>
            <consortium name="The Broad Institute Genomics Platform"/>
            <consortium name="The Broad Institute Genome Sequencing Center for Infectious Disease"/>
            <person name="Wu L."/>
            <person name="Ma J."/>
        </authorList>
    </citation>
    <scope>NUCLEOTIDE SEQUENCE [LARGE SCALE GENOMIC DNA]</scope>
    <source>
        <strain evidence="3">KCTC 3950</strain>
    </source>
</reference>
<proteinExistence type="predicted"/>
<dbReference type="RefSeq" id="WP_377606460.1">
    <property type="nucleotide sequence ID" value="NZ_JBHUME010000015.1"/>
</dbReference>
<evidence type="ECO:0000313" key="3">
    <source>
        <dbReference type="Proteomes" id="UP001597541"/>
    </source>
</evidence>
<keyword evidence="1" id="KW-0812">Transmembrane</keyword>
<name>A0ABW5PKC4_9BACL</name>
<evidence type="ECO:0000313" key="2">
    <source>
        <dbReference type="EMBL" id="MFD2615004.1"/>
    </source>
</evidence>
<keyword evidence="1" id="KW-1133">Transmembrane helix</keyword>
<evidence type="ECO:0000256" key="1">
    <source>
        <dbReference type="SAM" id="Phobius"/>
    </source>
</evidence>
<dbReference type="Proteomes" id="UP001597541">
    <property type="component" value="Unassembled WGS sequence"/>
</dbReference>
<keyword evidence="1" id="KW-0472">Membrane</keyword>
<sequence>MVEVSLVRLYFLRGLYLLVVVGLGFKVLPGFIQQDQPWERMEGVVQCMLAAFWALSVLGLRYPLKMLPILFWEMLWKSIWLIVVALPLWSSGQMDAATWSTASACLLVLIFPFAIPWRYVVEQYVKRSGDRLR</sequence>
<dbReference type="EMBL" id="JBHUME010000015">
    <property type="protein sequence ID" value="MFD2615004.1"/>
    <property type="molecule type" value="Genomic_DNA"/>
</dbReference>
<comment type="caution">
    <text evidence="2">The sequence shown here is derived from an EMBL/GenBank/DDBJ whole genome shotgun (WGS) entry which is preliminary data.</text>
</comment>
<keyword evidence="3" id="KW-1185">Reference proteome</keyword>
<feature type="transmembrane region" description="Helical" evidence="1">
    <location>
        <begin position="69"/>
        <end position="90"/>
    </location>
</feature>
<feature type="transmembrane region" description="Helical" evidence="1">
    <location>
        <begin position="43"/>
        <end position="62"/>
    </location>
</feature>
<feature type="transmembrane region" description="Helical" evidence="1">
    <location>
        <begin position="96"/>
        <end position="117"/>
    </location>
</feature>
<feature type="transmembrane region" description="Helical" evidence="1">
    <location>
        <begin position="12"/>
        <end position="31"/>
    </location>
</feature>
<accession>A0ABW5PKC4</accession>